<dbReference type="PROSITE" id="PS50181">
    <property type="entry name" value="FBOX"/>
    <property type="match status" value="1"/>
</dbReference>
<dbReference type="Pfam" id="PF00646">
    <property type="entry name" value="F-box"/>
    <property type="match status" value="1"/>
</dbReference>
<accession>A0ABR1F652</accession>
<dbReference type="InterPro" id="IPR036047">
    <property type="entry name" value="F-box-like_dom_sf"/>
</dbReference>
<dbReference type="GeneID" id="90035229"/>
<dbReference type="EMBL" id="JBBJBU010000005">
    <property type="protein sequence ID" value="KAK7205313.1"/>
    <property type="molecule type" value="Genomic_DNA"/>
</dbReference>
<sequence>MESIDISALAIADSKRHRIETLPYDILFKVVSYLPTKTVIAMCSLSRFWEELIQDMPTFWRDLEFITDGTEADDNPVKYNAKNAPEIVQINLADNTNGTVLHRKAFLSLHRFLARFDAIERNKNMGSVSLDTSHIYRIMYQIAEEIQGNRLSLAYARHVMCSITPNSALRRSDANASQYACGLPWELLRIASRLHVPLDMLAIIIRTAVEKGEQALRPAHIQVVPQSAASNPIVYKELRCGQLFRSLKSLVFSESEHWNPCPPRSRHEISQNLLARLLEATPVLSTLALWHFHVLSDVGSGRRGKEETLYLRQQPKLYEVDFSGTMFASGLPLLSDKCECFLLRRSPHVADFLKTDYLQRAKILNLSDNPDITDAILLESLSYKRLGRFEYPTGLIWLENCTGLEFSSQLLKLLYAHYHTIDISQNQAVTDDVVSDLLQEAAEARSSSPKKKG</sequence>
<dbReference type="Gene3D" id="1.20.1280.50">
    <property type="match status" value="1"/>
</dbReference>
<dbReference type="RefSeq" id="XP_064768346.1">
    <property type="nucleotide sequence ID" value="XM_064909717.1"/>
</dbReference>
<evidence type="ECO:0000259" key="1">
    <source>
        <dbReference type="PROSITE" id="PS50181"/>
    </source>
</evidence>
<evidence type="ECO:0000313" key="2">
    <source>
        <dbReference type="EMBL" id="KAK7205313.1"/>
    </source>
</evidence>
<protein>
    <recommendedName>
        <fullName evidence="1">F-box domain-containing protein</fullName>
    </recommendedName>
</protein>
<dbReference type="InterPro" id="IPR001810">
    <property type="entry name" value="F-box_dom"/>
</dbReference>
<reference evidence="2 3" key="1">
    <citation type="submission" date="2024-03" db="EMBL/GenBank/DDBJ databases">
        <title>Genome-scale model development and genomic sequencing of the oleaginous clade Lipomyces.</title>
        <authorList>
            <consortium name="Lawrence Berkeley National Laboratory"/>
            <person name="Czajka J.J."/>
            <person name="Han Y."/>
            <person name="Kim J."/>
            <person name="Mondo S.J."/>
            <person name="Hofstad B.A."/>
            <person name="Robles A."/>
            <person name="Haridas S."/>
            <person name="Riley R."/>
            <person name="LaButti K."/>
            <person name="Pangilinan J."/>
            <person name="Andreopoulos W."/>
            <person name="Lipzen A."/>
            <person name="Yan J."/>
            <person name="Wang M."/>
            <person name="Ng V."/>
            <person name="Grigoriev I.V."/>
            <person name="Spatafora J.W."/>
            <person name="Magnuson J.K."/>
            <person name="Baker S.E."/>
            <person name="Pomraning K.R."/>
        </authorList>
    </citation>
    <scope>NUCLEOTIDE SEQUENCE [LARGE SCALE GENOMIC DNA]</scope>
    <source>
        <strain evidence="2 3">Phaff 52-87</strain>
    </source>
</reference>
<dbReference type="SMART" id="SM00256">
    <property type="entry name" value="FBOX"/>
    <property type="match status" value="1"/>
</dbReference>
<dbReference type="Proteomes" id="UP001498771">
    <property type="component" value="Unassembled WGS sequence"/>
</dbReference>
<gene>
    <name evidence="2" type="ORF">BZA70DRAFT_152507</name>
</gene>
<evidence type="ECO:0000313" key="3">
    <source>
        <dbReference type="Proteomes" id="UP001498771"/>
    </source>
</evidence>
<feature type="domain" description="F-box" evidence="1">
    <location>
        <begin position="16"/>
        <end position="63"/>
    </location>
</feature>
<comment type="caution">
    <text evidence="2">The sequence shown here is derived from an EMBL/GenBank/DDBJ whole genome shotgun (WGS) entry which is preliminary data.</text>
</comment>
<proteinExistence type="predicted"/>
<dbReference type="SUPFAM" id="SSF81383">
    <property type="entry name" value="F-box domain"/>
    <property type="match status" value="1"/>
</dbReference>
<name>A0ABR1F652_9ASCO</name>
<organism evidence="2 3">
    <name type="scientific">Myxozyma melibiosi</name>
    <dbReference type="NCBI Taxonomy" id="54550"/>
    <lineage>
        <taxon>Eukaryota</taxon>
        <taxon>Fungi</taxon>
        <taxon>Dikarya</taxon>
        <taxon>Ascomycota</taxon>
        <taxon>Saccharomycotina</taxon>
        <taxon>Lipomycetes</taxon>
        <taxon>Lipomycetales</taxon>
        <taxon>Lipomycetaceae</taxon>
        <taxon>Myxozyma</taxon>
    </lineage>
</organism>
<keyword evidence="3" id="KW-1185">Reference proteome</keyword>